<keyword evidence="8" id="KW-1185">Reference proteome</keyword>
<dbReference type="Pfam" id="PF23914">
    <property type="entry name" value="TPR_CcmH_CycH"/>
    <property type="match status" value="1"/>
</dbReference>
<dbReference type="SUPFAM" id="SSF48452">
    <property type="entry name" value="TPR-like"/>
    <property type="match status" value="1"/>
</dbReference>
<dbReference type="RefSeq" id="WP_142493613.1">
    <property type="nucleotide sequence ID" value="NZ_FXTO01000013.1"/>
</dbReference>
<reference evidence="7 8" key="1">
    <citation type="submission" date="2017-05" db="EMBL/GenBank/DDBJ databases">
        <authorList>
            <person name="Varghese N."/>
            <person name="Submissions S."/>
        </authorList>
    </citation>
    <scope>NUCLEOTIDE SEQUENCE [LARGE SCALE GENOMIC DNA]</scope>
    <source>
        <strain evidence="7 8">DSM 29506</strain>
    </source>
</reference>
<dbReference type="NCBIfam" id="TIGR03142">
    <property type="entry name" value="cytochro_ccmI"/>
    <property type="match status" value="1"/>
</dbReference>
<dbReference type="EMBL" id="FXTO01000013">
    <property type="protein sequence ID" value="SMO77088.1"/>
    <property type="molecule type" value="Genomic_DNA"/>
</dbReference>
<keyword evidence="5" id="KW-0175">Coiled coil</keyword>
<evidence type="ECO:0000256" key="1">
    <source>
        <dbReference type="ARBA" id="ARBA00004196"/>
    </source>
</evidence>
<gene>
    <name evidence="7" type="ORF">SAMN06265173_11362</name>
</gene>
<dbReference type="InterPro" id="IPR051263">
    <property type="entry name" value="C-type_cytochrome_biogenesis"/>
</dbReference>
<evidence type="ECO:0000256" key="5">
    <source>
        <dbReference type="SAM" id="Coils"/>
    </source>
</evidence>
<dbReference type="PANTHER" id="PTHR47870">
    <property type="entry name" value="CYTOCHROME C-TYPE BIOGENESIS PROTEIN CCMH"/>
    <property type="match status" value="1"/>
</dbReference>
<dbReference type="InterPro" id="IPR017560">
    <property type="entry name" value="Cyt_c_biogenesis_CcmI"/>
</dbReference>
<dbReference type="InterPro" id="IPR011990">
    <property type="entry name" value="TPR-like_helical_dom_sf"/>
</dbReference>
<evidence type="ECO:0000256" key="2">
    <source>
        <dbReference type="ARBA" id="ARBA00022737"/>
    </source>
</evidence>
<dbReference type="GO" id="GO:0017004">
    <property type="term" value="P:cytochrome complex assembly"/>
    <property type="evidence" value="ECO:0007669"/>
    <property type="project" value="UniProtKB-KW"/>
</dbReference>
<keyword evidence="4" id="KW-0802">TPR repeat</keyword>
<accession>A0A521DZL7</accession>
<dbReference type="AlphaFoldDB" id="A0A521DZL7"/>
<dbReference type="Proteomes" id="UP000316030">
    <property type="component" value="Unassembled WGS sequence"/>
</dbReference>
<evidence type="ECO:0000313" key="8">
    <source>
        <dbReference type="Proteomes" id="UP000316030"/>
    </source>
</evidence>
<evidence type="ECO:0000259" key="6">
    <source>
        <dbReference type="Pfam" id="PF23914"/>
    </source>
</evidence>
<keyword evidence="2" id="KW-0677">Repeat</keyword>
<name>A0A521DZL7_9RHOB</name>
<dbReference type="Gene3D" id="1.25.40.10">
    <property type="entry name" value="Tetratricopeptide repeat domain"/>
    <property type="match status" value="1"/>
</dbReference>
<keyword evidence="3" id="KW-0201">Cytochrome c-type biogenesis</keyword>
<evidence type="ECO:0000313" key="7">
    <source>
        <dbReference type="EMBL" id="SMO77088.1"/>
    </source>
</evidence>
<comment type="subcellular location">
    <subcellularLocation>
        <location evidence="1">Cell envelope</location>
    </subcellularLocation>
</comment>
<dbReference type="PANTHER" id="PTHR47870:SF1">
    <property type="entry name" value="CYTOCHROME C-TYPE BIOGENESIS PROTEIN CCMH"/>
    <property type="match status" value="1"/>
</dbReference>
<organism evidence="7 8">
    <name type="scientific">Thalassovita litoralis</name>
    <dbReference type="NCBI Taxonomy" id="1010611"/>
    <lineage>
        <taxon>Bacteria</taxon>
        <taxon>Pseudomonadati</taxon>
        <taxon>Pseudomonadota</taxon>
        <taxon>Alphaproteobacteria</taxon>
        <taxon>Rhodobacterales</taxon>
        <taxon>Roseobacteraceae</taxon>
        <taxon>Thalassovita</taxon>
    </lineage>
</organism>
<sequence>MLFWIITGVIAFVAAALLAVALVRGRTGAEAPAAYDLRVYRDQLKEVERDLARGVINAEDAERTKAEISRRILAADAQVQAGGETGGQPEGLGRGLAIVLGMALVAGSVGLYWSLGAPGYGDLGLKHRIDLAKDAHDTRPNQAEAEAQMPPGNPMGEPPANYVELVEKLRKAVADRPGDLQGYQLLARNEAALGNFQQAYQAQQRVLSIKGDAAAAQDYIDYADLMILAAGGYVSPEAETALLAALSREPRNGAARYYMGLMLIQTGRPDQAFRAWDRLLREGPADAPWIQPIRAQIEDAAMRAGVEYALPPEPGLKGPSQEDMQAAGEMSAEDRQEMIRGMVSQLADRLATDGGTPDEWARLISAYGVLGELDKARSIWNEAQMVFKDRPDALETVRAGAQRAGLQ</sequence>
<feature type="domain" description="Cytochrome c-type biogenesis protein H TPR" evidence="6">
    <location>
        <begin position="168"/>
        <end position="287"/>
    </location>
</feature>
<dbReference type="OrthoDB" id="9815847at2"/>
<protein>
    <submittedName>
        <fullName evidence="7">Cytochrome c-type biogenesis protein CcmH</fullName>
    </submittedName>
</protein>
<evidence type="ECO:0000256" key="3">
    <source>
        <dbReference type="ARBA" id="ARBA00022748"/>
    </source>
</evidence>
<proteinExistence type="predicted"/>
<dbReference type="GO" id="GO:0030313">
    <property type="term" value="C:cell envelope"/>
    <property type="evidence" value="ECO:0007669"/>
    <property type="project" value="UniProtKB-SubCell"/>
</dbReference>
<feature type="coiled-coil region" evidence="5">
    <location>
        <begin position="44"/>
        <end position="78"/>
    </location>
</feature>
<dbReference type="InterPro" id="IPR056413">
    <property type="entry name" value="TPR_CcmH_CycH"/>
</dbReference>
<evidence type="ECO:0000256" key="4">
    <source>
        <dbReference type="ARBA" id="ARBA00022803"/>
    </source>
</evidence>